<gene>
    <name evidence="7" type="ORF">1919</name>
</gene>
<dbReference type="CDD" id="cd00555">
    <property type="entry name" value="Maf"/>
    <property type="match status" value="1"/>
</dbReference>
<dbReference type="NCBIfam" id="TIGR00172">
    <property type="entry name" value="maf"/>
    <property type="match status" value="1"/>
</dbReference>
<comment type="catalytic activity">
    <reaction evidence="6">
        <text>dTTP + H2O = dTMP + diphosphate + H(+)</text>
        <dbReference type="Rhea" id="RHEA:28534"/>
        <dbReference type="ChEBI" id="CHEBI:15377"/>
        <dbReference type="ChEBI" id="CHEBI:15378"/>
        <dbReference type="ChEBI" id="CHEBI:33019"/>
        <dbReference type="ChEBI" id="CHEBI:37568"/>
        <dbReference type="ChEBI" id="CHEBI:63528"/>
        <dbReference type="EC" id="3.6.1.9"/>
    </reaction>
</comment>
<dbReference type="GO" id="GO:0005737">
    <property type="term" value="C:cytoplasm"/>
    <property type="evidence" value="ECO:0007669"/>
    <property type="project" value="UniProtKB-SubCell"/>
</dbReference>
<dbReference type="EMBL" id="CGIH01000031">
    <property type="protein sequence ID" value="CFX80919.1"/>
    <property type="molecule type" value="Genomic_DNA"/>
</dbReference>
<dbReference type="RefSeq" id="WP_046498189.1">
    <property type="nucleotide sequence ID" value="NZ_CGIH01000031.1"/>
</dbReference>
<accession>A0A0E4GB71</accession>
<comment type="caution">
    <text evidence="6">Lacks conserved residue(s) required for the propagation of feature annotation.</text>
</comment>
<feature type="site" description="Important for substrate specificity" evidence="6">
    <location>
        <position position="154"/>
    </location>
</feature>
<dbReference type="InterPro" id="IPR003697">
    <property type="entry name" value="Maf-like"/>
</dbReference>
<evidence type="ECO:0000313" key="8">
    <source>
        <dbReference type="Proteomes" id="UP000045545"/>
    </source>
</evidence>
<keyword evidence="5 6" id="KW-0546">Nucleotide metabolism</keyword>
<keyword evidence="4 6" id="KW-0378">Hydrolase</keyword>
<feature type="site" description="Important for substrate specificity" evidence="6">
    <location>
        <position position="70"/>
    </location>
</feature>
<proteinExistence type="inferred from homology"/>
<comment type="function">
    <text evidence="6">Nucleoside triphosphate pyrophosphatase that hydrolyzes dTTP and UTP. May have a dual role in cell division arrest and in preventing the incorporation of modified nucleotides into cellular nucleic acids.</text>
</comment>
<dbReference type="SMR" id="A0A0E4GB71"/>
<dbReference type="GO" id="GO:0036218">
    <property type="term" value="F:dTTP diphosphatase activity"/>
    <property type="evidence" value="ECO:0007669"/>
    <property type="project" value="RHEA"/>
</dbReference>
<organism evidence="7 8">
    <name type="scientific">Syntrophomonas zehnderi OL-4</name>
    <dbReference type="NCBI Taxonomy" id="690567"/>
    <lineage>
        <taxon>Bacteria</taxon>
        <taxon>Bacillati</taxon>
        <taxon>Bacillota</taxon>
        <taxon>Clostridia</taxon>
        <taxon>Eubacteriales</taxon>
        <taxon>Syntrophomonadaceae</taxon>
        <taxon>Syntrophomonas</taxon>
    </lineage>
</organism>
<dbReference type="InterPro" id="IPR029001">
    <property type="entry name" value="ITPase-like_fam"/>
</dbReference>
<protein>
    <recommendedName>
        <fullName evidence="6">dTTP/UTP pyrophosphatase</fullName>
        <shortName evidence="6">dTTPase/UTPase</shortName>
        <ecNumber evidence="6">3.6.1.9</ecNumber>
    </recommendedName>
    <alternativeName>
        <fullName evidence="6">Nucleoside triphosphate pyrophosphatase</fullName>
    </alternativeName>
    <alternativeName>
        <fullName evidence="6">Nucleotide pyrophosphatase</fullName>
        <shortName evidence="6">Nucleotide PPase</shortName>
    </alternativeName>
</protein>
<dbReference type="HAMAP" id="MF_00528">
    <property type="entry name" value="Maf"/>
    <property type="match status" value="1"/>
</dbReference>
<dbReference type="STRING" id="690567.1919"/>
<dbReference type="EC" id="3.6.1.9" evidence="6"/>
<evidence type="ECO:0000256" key="2">
    <source>
        <dbReference type="ARBA" id="ARBA00004496"/>
    </source>
</evidence>
<evidence type="ECO:0000256" key="6">
    <source>
        <dbReference type="HAMAP-Rule" id="MF_00528"/>
    </source>
</evidence>
<evidence type="ECO:0000313" key="7">
    <source>
        <dbReference type="EMBL" id="CFX80919.1"/>
    </source>
</evidence>
<dbReference type="Proteomes" id="UP000045545">
    <property type="component" value="Unassembled WGS sequence"/>
</dbReference>
<keyword evidence="8" id="KW-1185">Reference proteome</keyword>
<comment type="subcellular location">
    <subcellularLocation>
        <location evidence="2 6">Cytoplasm</location>
    </subcellularLocation>
</comment>
<comment type="catalytic activity">
    <reaction evidence="6">
        <text>UTP + H2O = UMP + diphosphate + H(+)</text>
        <dbReference type="Rhea" id="RHEA:29395"/>
        <dbReference type="ChEBI" id="CHEBI:15377"/>
        <dbReference type="ChEBI" id="CHEBI:15378"/>
        <dbReference type="ChEBI" id="CHEBI:33019"/>
        <dbReference type="ChEBI" id="CHEBI:46398"/>
        <dbReference type="ChEBI" id="CHEBI:57865"/>
        <dbReference type="EC" id="3.6.1.9"/>
    </reaction>
</comment>
<dbReference type="AlphaFoldDB" id="A0A0E4GB71"/>
<comment type="similarity">
    <text evidence="6">Belongs to the Maf family. YhdE subfamily.</text>
</comment>
<feature type="site" description="Important for substrate specificity" evidence="6">
    <location>
        <position position="12"/>
    </location>
</feature>
<dbReference type="Pfam" id="PF02545">
    <property type="entry name" value="Maf"/>
    <property type="match status" value="1"/>
</dbReference>
<dbReference type="OrthoDB" id="9807767at2"/>
<dbReference type="SUPFAM" id="SSF52972">
    <property type="entry name" value="ITPase-like"/>
    <property type="match status" value="1"/>
</dbReference>
<dbReference type="PANTHER" id="PTHR43213">
    <property type="entry name" value="BIFUNCTIONAL DTTP/UTP PYROPHOSPHATASE/METHYLTRANSFERASE PROTEIN-RELATED"/>
    <property type="match status" value="1"/>
</dbReference>
<sequence>MQEIILASASPRRKQLLEQVGLEFSCMTADVDEEAFYNLHPGDLVKKLAWQKAQAVAGRTEQNIIIAADTVVVLDDVIMGKPLDREDARQKLTLLSGREHQVMTGICVVNQQNESHSTEFEVTKVWFRHLSNGEIQGYLDCGEWVDKAGGYGIQGLGALLIEKIDGCYFNVVGLPLSKLYQLLYKQGVYLLGGEAPNGVQGWN</sequence>
<reference evidence="7 8" key="1">
    <citation type="submission" date="2015-03" db="EMBL/GenBank/DDBJ databases">
        <authorList>
            <person name="Murphy D."/>
        </authorList>
    </citation>
    <scope>NUCLEOTIDE SEQUENCE [LARGE SCALE GENOMIC DNA]</scope>
    <source>
        <strain evidence="7 8">OL-4</strain>
    </source>
</reference>
<dbReference type="PANTHER" id="PTHR43213:SF5">
    <property type="entry name" value="BIFUNCTIONAL DTTP_UTP PYROPHOSPHATASE_METHYLTRANSFERASE PROTEIN-RELATED"/>
    <property type="match status" value="1"/>
</dbReference>
<evidence type="ECO:0000256" key="5">
    <source>
        <dbReference type="ARBA" id="ARBA00023080"/>
    </source>
</evidence>
<evidence type="ECO:0000256" key="1">
    <source>
        <dbReference type="ARBA" id="ARBA00001968"/>
    </source>
</evidence>
<keyword evidence="3 6" id="KW-0963">Cytoplasm</keyword>
<name>A0A0E4GB71_9FIRM</name>
<dbReference type="GO" id="GO:0036221">
    <property type="term" value="F:UTP diphosphatase activity"/>
    <property type="evidence" value="ECO:0007669"/>
    <property type="project" value="RHEA"/>
</dbReference>
<evidence type="ECO:0000256" key="3">
    <source>
        <dbReference type="ARBA" id="ARBA00022490"/>
    </source>
</evidence>
<dbReference type="Gene3D" id="3.90.950.10">
    <property type="match status" value="1"/>
</dbReference>
<comment type="cofactor">
    <cofactor evidence="1 6">
        <name>a divalent metal cation</name>
        <dbReference type="ChEBI" id="CHEBI:60240"/>
    </cofactor>
</comment>
<dbReference type="GO" id="GO:0009117">
    <property type="term" value="P:nucleotide metabolic process"/>
    <property type="evidence" value="ECO:0007669"/>
    <property type="project" value="UniProtKB-KW"/>
</dbReference>
<dbReference type="FunFam" id="3.90.950.10:FF:000005">
    <property type="entry name" value="7-methyl-GTP pyrophosphatase"/>
    <property type="match status" value="1"/>
</dbReference>
<dbReference type="PIRSF" id="PIRSF006305">
    <property type="entry name" value="Maf"/>
    <property type="match status" value="1"/>
</dbReference>
<feature type="active site" description="Proton acceptor" evidence="6">
    <location>
        <position position="69"/>
    </location>
</feature>
<evidence type="ECO:0000256" key="4">
    <source>
        <dbReference type="ARBA" id="ARBA00022801"/>
    </source>
</evidence>